<dbReference type="STRING" id="1592317.DPF_0972"/>
<organism evidence="1 2">
    <name type="scientific">Desulfoplanes formicivorans</name>
    <dbReference type="NCBI Taxonomy" id="1592317"/>
    <lineage>
        <taxon>Bacteria</taxon>
        <taxon>Pseudomonadati</taxon>
        <taxon>Thermodesulfobacteriota</taxon>
        <taxon>Desulfovibrionia</taxon>
        <taxon>Desulfovibrionales</taxon>
        <taxon>Desulfoplanaceae</taxon>
        <taxon>Desulfoplanes</taxon>
    </lineage>
</organism>
<evidence type="ECO:0000313" key="1">
    <source>
        <dbReference type="EMBL" id="GAU08269.1"/>
    </source>
</evidence>
<dbReference type="EMBL" id="BDFE01000015">
    <property type="protein sequence ID" value="GAU08269.1"/>
    <property type="molecule type" value="Genomic_DNA"/>
</dbReference>
<sequence length="252" mass="28812">MEVIASWNRLCQVPGFSARIQNIAKRELLRDLIIPAQGKTFMAKVYMNKDLGRSLLSMCHFGEAERNGSTLAYLANQSIHVTRPLCLLREYHNGLVTKSVLFLEKLPETAIDYKVYLPGTLPNKPERFRTTFFAQAGQAIGQVHKAGVYTEDTDQNLMVEEKEQKCIFHLLDFDNFYPWRIPTLNRTIHAIAHAVDTGKQAQYTCNARETEAFVKAYLTVRDKPEWHSPIMAALKNDRQHIFTNPTCPLEGQ</sequence>
<protein>
    <submittedName>
        <fullName evidence="1">Uncharacterized protein</fullName>
    </submittedName>
</protein>
<dbReference type="Proteomes" id="UP000095200">
    <property type="component" value="Unassembled WGS sequence"/>
</dbReference>
<comment type="caution">
    <text evidence="1">The sequence shown here is derived from an EMBL/GenBank/DDBJ whole genome shotgun (WGS) entry which is preliminary data.</text>
</comment>
<accession>A0A194AHM1</accession>
<dbReference type="AlphaFoldDB" id="A0A194AHM1"/>
<name>A0A194AHM1_9BACT</name>
<gene>
    <name evidence="1" type="ORF">DPF_0972</name>
</gene>
<reference evidence="2" key="1">
    <citation type="submission" date="2016-06" db="EMBL/GenBank/DDBJ databases">
        <title>Draft genome sequence of Desulfoplanes formicivorans strain Pf12B.</title>
        <authorList>
            <person name="Watanabe M."/>
            <person name="Kojima H."/>
            <person name="Fukui M."/>
        </authorList>
    </citation>
    <scope>NUCLEOTIDE SEQUENCE [LARGE SCALE GENOMIC DNA]</scope>
    <source>
        <strain evidence="2">Pf12B</strain>
    </source>
</reference>
<evidence type="ECO:0000313" key="2">
    <source>
        <dbReference type="Proteomes" id="UP000095200"/>
    </source>
</evidence>
<proteinExistence type="predicted"/>
<keyword evidence="2" id="KW-1185">Reference proteome</keyword>